<name>A0ABV3Q4M8_9BACL</name>
<keyword evidence="2" id="KW-1185">Reference proteome</keyword>
<accession>A0ABV3Q4M8</accession>
<dbReference type="RefSeq" id="WP_367779751.1">
    <property type="nucleotide sequence ID" value="NZ_JBFMIA010000009.1"/>
</dbReference>
<dbReference type="InterPro" id="IPR045527">
    <property type="entry name" value="DUF6470"/>
</dbReference>
<reference evidence="1 2" key="1">
    <citation type="journal article" date="1979" name="Int. J. Syst. Evol. Microbiol.">
        <title>Bacillus globisporus subsp. marinus subsp. nov.</title>
        <authorList>
            <person name="Liu H."/>
        </authorList>
    </citation>
    <scope>NUCLEOTIDE SEQUENCE [LARGE SCALE GENOMIC DNA]</scope>
    <source>
        <strain evidence="1 2">DSM 1297</strain>
    </source>
</reference>
<protein>
    <submittedName>
        <fullName evidence="1">DUF6470 family protein</fullName>
    </submittedName>
</protein>
<gene>
    <name evidence="1" type="ORF">AB1471_10665</name>
</gene>
<sequence>MITSSLRYHMTNAEMGIQYDQPTMSMKQPKADLSIQQPKAELTMDVQPGQLSIDQTEAFAAMDRKGPLRRADDYVANALAQFSSNVKKRAQQGRQMMEIENGGGAIAAIAKQNSRRPMKQLALGYLPKTPFDVKIDYQPSQLTIDVQKNDPIIHSQSHNPQIDIPQWSASSYMAVMPAIDFEYIGEHVNLNA</sequence>
<evidence type="ECO:0000313" key="2">
    <source>
        <dbReference type="Proteomes" id="UP001556040"/>
    </source>
</evidence>
<dbReference type="Pfam" id="PF20074">
    <property type="entry name" value="DUF6470"/>
    <property type="match status" value="1"/>
</dbReference>
<comment type="caution">
    <text evidence="1">The sequence shown here is derived from an EMBL/GenBank/DDBJ whole genome shotgun (WGS) entry which is preliminary data.</text>
</comment>
<organism evidence="1 2">
    <name type="scientific">Jeotgalibacillus marinus</name>
    <dbReference type="NCBI Taxonomy" id="86667"/>
    <lineage>
        <taxon>Bacteria</taxon>
        <taxon>Bacillati</taxon>
        <taxon>Bacillota</taxon>
        <taxon>Bacilli</taxon>
        <taxon>Bacillales</taxon>
        <taxon>Caryophanaceae</taxon>
        <taxon>Jeotgalibacillus</taxon>
    </lineage>
</organism>
<proteinExistence type="predicted"/>
<dbReference type="Proteomes" id="UP001556040">
    <property type="component" value="Unassembled WGS sequence"/>
</dbReference>
<evidence type="ECO:0000313" key="1">
    <source>
        <dbReference type="EMBL" id="MEW9502257.1"/>
    </source>
</evidence>
<dbReference type="EMBL" id="JBFMIA010000009">
    <property type="protein sequence ID" value="MEW9502257.1"/>
    <property type="molecule type" value="Genomic_DNA"/>
</dbReference>